<dbReference type="GO" id="GO:0008757">
    <property type="term" value="F:S-adenosylmethionine-dependent methyltransferase activity"/>
    <property type="evidence" value="ECO:0007669"/>
    <property type="project" value="InterPro"/>
</dbReference>
<dbReference type="PANTHER" id="PTHR22809">
    <property type="entry name" value="METHYLTRANSFERASE-RELATED"/>
    <property type="match status" value="1"/>
</dbReference>
<reference evidence="5" key="1">
    <citation type="journal article" date="2015" name="MBio">
        <title>Genome-resolved metagenomic analysis reveals roles for candidate phyla and other microbial community members in biogeochemical transformations in oil reservoirs.</title>
        <authorList>
            <person name="Hu P."/>
            <person name="Tom L."/>
            <person name="Singh A."/>
            <person name="Thomas B.C."/>
            <person name="Baker B.J."/>
            <person name="Piceno Y.M."/>
            <person name="Andersen G.L."/>
            <person name="Banfield J.F."/>
        </authorList>
    </citation>
    <scope>NUCLEOTIDE SEQUENCE [LARGE SCALE GENOMIC DNA]</scope>
    <source>
        <strain evidence="5">56_747</strain>
    </source>
</reference>
<dbReference type="Proteomes" id="UP000053961">
    <property type="component" value="Unassembled WGS sequence"/>
</dbReference>
<dbReference type="GO" id="GO:0140640">
    <property type="term" value="F:catalytic activity, acting on a nucleic acid"/>
    <property type="evidence" value="ECO:0007669"/>
    <property type="project" value="UniProtKB-ARBA"/>
</dbReference>
<protein>
    <submittedName>
        <fullName evidence="4">Methyltransferase</fullName>
    </submittedName>
</protein>
<keyword evidence="2 4" id="KW-0808">Transferase</keyword>
<evidence type="ECO:0000256" key="1">
    <source>
        <dbReference type="ARBA" id="ARBA00022603"/>
    </source>
</evidence>
<evidence type="ECO:0000313" key="5">
    <source>
        <dbReference type="EMBL" id="KUK96511.1"/>
    </source>
</evidence>
<comment type="caution">
    <text evidence="4">The sequence shown here is derived from an EMBL/GenBank/DDBJ whole genome shotgun (WGS) entry which is preliminary data.</text>
</comment>
<dbReference type="Gene3D" id="3.40.50.150">
    <property type="entry name" value="Vaccinia Virus protein VP39"/>
    <property type="match status" value="1"/>
</dbReference>
<dbReference type="CDD" id="cd02440">
    <property type="entry name" value="AdoMet_MTases"/>
    <property type="match status" value="1"/>
</dbReference>
<evidence type="ECO:0000313" key="4">
    <source>
        <dbReference type="EMBL" id="KUK45585.1"/>
    </source>
</evidence>
<evidence type="ECO:0000313" key="6">
    <source>
        <dbReference type="Proteomes" id="UP000053961"/>
    </source>
</evidence>
<dbReference type="AlphaFoldDB" id="A0A101FWB1"/>
<evidence type="ECO:0000259" key="3">
    <source>
        <dbReference type="Pfam" id="PF08241"/>
    </source>
</evidence>
<dbReference type="EMBL" id="LGHB01000012">
    <property type="protein sequence ID" value="KUK96511.1"/>
    <property type="molecule type" value="Genomic_DNA"/>
</dbReference>
<name>A0A101FWB1_9EURY</name>
<dbReference type="Proteomes" id="UP000057043">
    <property type="component" value="Unassembled WGS sequence"/>
</dbReference>
<dbReference type="InterPro" id="IPR029063">
    <property type="entry name" value="SAM-dependent_MTases_sf"/>
</dbReference>
<keyword evidence="1 4" id="KW-0489">Methyltransferase</keyword>
<gene>
    <name evidence="4" type="ORF">XD72_0059</name>
    <name evidence="5" type="ORF">XE07_1078</name>
</gene>
<dbReference type="InterPro" id="IPR013216">
    <property type="entry name" value="Methyltransf_11"/>
</dbReference>
<evidence type="ECO:0000256" key="2">
    <source>
        <dbReference type="ARBA" id="ARBA00022679"/>
    </source>
</evidence>
<dbReference type="EMBL" id="LGFT01000001">
    <property type="protein sequence ID" value="KUK45585.1"/>
    <property type="molecule type" value="Genomic_DNA"/>
</dbReference>
<dbReference type="GO" id="GO:0032259">
    <property type="term" value="P:methylation"/>
    <property type="evidence" value="ECO:0007669"/>
    <property type="project" value="UniProtKB-KW"/>
</dbReference>
<reference evidence="6 7" key="2">
    <citation type="journal article" date="2015" name="MBio">
        <title>Genome-Resolved Metagenomic Analysis Reveals Roles for Candidate Phyla and Other Microbial Community Members in Biogeochemical Transformations in Oil Reservoirs.</title>
        <authorList>
            <person name="Hu P."/>
            <person name="Tom L."/>
            <person name="Singh A."/>
            <person name="Thomas B.C."/>
            <person name="Baker B.J."/>
            <person name="Piceno Y.M."/>
            <person name="Andersen G.L."/>
            <person name="Banfield J.F."/>
        </authorList>
    </citation>
    <scope>NUCLEOTIDE SEQUENCE [LARGE SCALE GENOMIC DNA]</scope>
    <source>
        <strain evidence="4">57_489</strain>
    </source>
</reference>
<dbReference type="PANTHER" id="PTHR22809:SF5">
    <property type="entry name" value="TRNA N(3)-METHYLCYTIDINE METHYLTRANSFERASE METTL6"/>
    <property type="match status" value="1"/>
</dbReference>
<organism evidence="4 7">
    <name type="scientific">Methanothrix harundinacea</name>
    <dbReference type="NCBI Taxonomy" id="301375"/>
    <lineage>
        <taxon>Archaea</taxon>
        <taxon>Methanobacteriati</taxon>
        <taxon>Methanobacteriota</taxon>
        <taxon>Stenosarchaea group</taxon>
        <taxon>Methanomicrobia</taxon>
        <taxon>Methanotrichales</taxon>
        <taxon>Methanotrichaceae</taxon>
        <taxon>Methanothrix</taxon>
    </lineage>
</organism>
<dbReference type="SUPFAM" id="SSF53335">
    <property type="entry name" value="S-adenosyl-L-methionine-dependent methyltransferases"/>
    <property type="match status" value="1"/>
</dbReference>
<dbReference type="Pfam" id="PF08241">
    <property type="entry name" value="Methyltransf_11"/>
    <property type="match status" value="1"/>
</dbReference>
<sequence>MSIVPSNLPPEGGDEGERKEDLLAWNREYRGKGRIWRGAPPKLPHLPAGSRVLELGCGNGKTLAAMLRRPWWIAALDISPSATRLGREIAVSLTDAPSKVDLMVADAVLLPFQDAFFDAIFAFHVIGHLREIDRLRAAKEAARVLKAGASLFFQEFGVEDMRAGKGEEVEPETFRRGGGVLTHYFTEGEVLELFRIFRPVSIRTDLRLTRIRGEDYVRSRVVAEFIKV</sequence>
<dbReference type="InterPro" id="IPR026113">
    <property type="entry name" value="METTL2/6/8-like"/>
</dbReference>
<dbReference type="PATRIC" id="fig|301375.6.peg.2485"/>
<proteinExistence type="predicted"/>
<feature type="domain" description="Methyltransferase type 11" evidence="3">
    <location>
        <begin position="53"/>
        <end position="153"/>
    </location>
</feature>
<accession>A0A101FWB1</accession>
<evidence type="ECO:0000313" key="7">
    <source>
        <dbReference type="Proteomes" id="UP000057043"/>
    </source>
</evidence>